<evidence type="ECO:0000313" key="4">
    <source>
        <dbReference type="Proteomes" id="UP000030341"/>
    </source>
</evidence>
<dbReference type="HOGENOM" id="CLU_044590_3_1_6"/>
<dbReference type="SUPFAM" id="SSF51556">
    <property type="entry name" value="Metallo-dependent hydrolases"/>
    <property type="match status" value="1"/>
</dbReference>
<keyword evidence="4" id="KW-1185">Reference proteome</keyword>
<evidence type="ECO:0000259" key="2">
    <source>
        <dbReference type="Pfam" id="PF04909"/>
    </source>
</evidence>
<dbReference type="eggNOG" id="COG3618">
    <property type="taxonomic scope" value="Bacteria"/>
</dbReference>
<dbReference type="InterPro" id="IPR052350">
    <property type="entry name" value="Metallo-dep_Lactonases"/>
</dbReference>
<dbReference type="KEGG" id="pseo:OM33_08980"/>
<dbReference type="AlphaFoldDB" id="A0A0A7EF07"/>
<dbReference type="RefSeq" id="WP_038641003.1">
    <property type="nucleotide sequence ID" value="NZ_CP009888.1"/>
</dbReference>
<dbReference type="GO" id="GO:0016787">
    <property type="term" value="F:hydrolase activity"/>
    <property type="evidence" value="ECO:0007669"/>
    <property type="project" value="InterPro"/>
</dbReference>
<organism evidence="3 4">
    <name type="scientific">Pseudoalteromonas piratica</name>
    <dbReference type="NCBI Taxonomy" id="1348114"/>
    <lineage>
        <taxon>Bacteria</taxon>
        <taxon>Pseudomonadati</taxon>
        <taxon>Pseudomonadota</taxon>
        <taxon>Gammaproteobacteria</taxon>
        <taxon>Alteromonadales</taxon>
        <taxon>Pseudoalteromonadaceae</taxon>
        <taxon>Pseudoalteromonas</taxon>
    </lineage>
</organism>
<accession>A0A0A7EF07</accession>
<dbReference type="Pfam" id="PF04909">
    <property type="entry name" value="Amidohydro_2"/>
    <property type="match status" value="1"/>
</dbReference>
<comment type="similarity">
    <text evidence="1">Belongs to the metallo-dependent hydrolases superfamily.</text>
</comment>
<dbReference type="Proteomes" id="UP000030341">
    <property type="component" value="Chromosome 1"/>
</dbReference>
<evidence type="ECO:0000313" key="3">
    <source>
        <dbReference type="EMBL" id="AIY65270.1"/>
    </source>
</evidence>
<dbReference type="OrthoDB" id="9787654at2"/>
<dbReference type="EMBL" id="CP009888">
    <property type="protein sequence ID" value="AIY65270.1"/>
    <property type="molecule type" value="Genomic_DNA"/>
</dbReference>
<reference evidence="3 4" key="1">
    <citation type="submission" date="2014-11" db="EMBL/GenBank/DDBJ databases">
        <title>Complete Genome Sequence of Pseudoalteromonas sp. Strain OCN003 Isolated from Kaneohe Bay, Oahu, Hawaii.</title>
        <authorList>
            <person name="Beurmann S."/>
            <person name="Videau P."/>
            <person name="Ushijima B."/>
            <person name="Smith A.M."/>
            <person name="Aeby G.S."/>
            <person name="Callahan S.M."/>
            <person name="Belcaid M."/>
        </authorList>
    </citation>
    <scope>NUCLEOTIDE SEQUENCE [LARGE SCALE GENOMIC DNA]</scope>
    <source>
        <strain evidence="3 4">OCN003</strain>
    </source>
</reference>
<dbReference type="PANTHER" id="PTHR43569">
    <property type="entry name" value="AMIDOHYDROLASE"/>
    <property type="match status" value="1"/>
</dbReference>
<dbReference type="PANTHER" id="PTHR43569:SF2">
    <property type="entry name" value="AMIDOHYDROLASE-RELATED DOMAIN-CONTAINING PROTEIN"/>
    <property type="match status" value="1"/>
</dbReference>
<sequence>MATQHNSTIYDPHLHLFYLDEGDYFWLKNALPPWPKIAMLQKSFSEEELDLNNEFVLSQFTHIEAGFNNQQAEKEIAFLERKIGKKHSAIGYYQIDVEPSLFKQQINTLLSYSTFVGIRDITEGSDAARLHSENVNQNFAFLAHNKLIFEAQFEISELQHTTRIYELAKAQPNLDIVLNHAGLVTPYNYSNWLRALKQLSQLPNVYIKYSGFEMQEINLSDTFRNKVFDAIFANFSQERILFGSNFPVCLMASSYLALWQHYRALCQNDSIWQKLACDNAKALYSN</sequence>
<protein>
    <recommendedName>
        <fullName evidence="2">Amidohydrolase-related domain-containing protein</fullName>
    </recommendedName>
</protein>
<name>A0A0A7EF07_9GAMM</name>
<dbReference type="InterPro" id="IPR032466">
    <property type="entry name" value="Metal_Hydrolase"/>
</dbReference>
<evidence type="ECO:0000256" key="1">
    <source>
        <dbReference type="ARBA" id="ARBA00038310"/>
    </source>
</evidence>
<dbReference type="STRING" id="1348114.OM33_08980"/>
<dbReference type="Gene3D" id="3.20.20.140">
    <property type="entry name" value="Metal-dependent hydrolases"/>
    <property type="match status" value="1"/>
</dbReference>
<gene>
    <name evidence="3" type="ORF">OM33_08980</name>
</gene>
<proteinExistence type="inferred from homology"/>
<feature type="domain" description="Amidohydrolase-related" evidence="2">
    <location>
        <begin position="11"/>
        <end position="284"/>
    </location>
</feature>
<dbReference type="InterPro" id="IPR006680">
    <property type="entry name" value="Amidohydro-rel"/>
</dbReference>